<dbReference type="RefSeq" id="WP_100987668.1">
    <property type="nucleotide sequence ID" value="NZ_CP025096.1"/>
</dbReference>
<dbReference type="OrthoDB" id="9812295at2"/>
<reference evidence="2 3" key="1">
    <citation type="submission" date="2017-11" db="EMBL/GenBank/DDBJ databases">
        <title>Taxonomic description and genome sequences of Spirosoma HA7 sp. nov., isolated from pollen microhabitat of Corylus avellana.</title>
        <authorList>
            <person name="Ambika Manirajan B."/>
            <person name="Suarez C."/>
            <person name="Ratering S."/>
            <person name="Geissler-Plaum R."/>
            <person name="Cardinale M."/>
            <person name="Sylvia S."/>
        </authorList>
    </citation>
    <scope>NUCLEOTIDE SEQUENCE [LARGE SCALE GENOMIC DNA]</scope>
    <source>
        <strain evidence="2 3">HA7</strain>
    </source>
</reference>
<dbReference type="EMBL" id="CP025096">
    <property type="protein sequence ID" value="AUD01948.1"/>
    <property type="molecule type" value="Genomic_DNA"/>
</dbReference>
<evidence type="ECO:0000313" key="2">
    <source>
        <dbReference type="EMBL" id="AUD01948.1"/>
    </source>
</evidence>
<dbReference type="InterPro" id="IPR029039">
    <property type="entry name" value="Flavoprotein-like_sf"/>
</dbReference>
<dbReference type="Pfam" id="PF03358">
    <property type="entry name" value="FMN_red"/>
    <property type="match status" value="1"/>
</dbReference>
<dbReference type="KEGG" id="spir:CWM47_09025"/>
<proteinExistence type="predicted"/>
<dbReference type="PANTHER" id="PTHR30543">
    <property type="entry name" value="CHROMATE REDUCTASE"/>
    <property type="match status" value="1"/>
</dbReference>
<keyword evidence="3" id="KW-1185">Reference proteome</keyword>
<sequence>MHILAISGSLRAGSTNTALLRATAELATDIVRIILYDGLDDIPPFSPERDKENTSASVNQLRQLLREADAVLFCTPEYIHGMPGVLKNMLDWLASSGEFVDKPVGVISAGPSDMGGSRAHASLSYTLKILTAQLPEKASLIVPFVRQKIDADGQVIDPALNQQLRDVVDALVQAVQDNRQPV</sequence>
<dbReference type="InterPro" id="IPR005025">
    <property type="entry name" value="FMN_Rdtase-like_dom"/>
</dbReference>
<dbReference type="InterPro" id="IPR050712">
    <property type="entry name" value="NAD(P)H-dep_reductase"/>
</dbReference>
<dbReference type="GO" id="GO:0005829">
    <property type="term" value="C:cytosol"/>
    <property type="evidence" value="ECO:0007669"/>
    <property type="project" value="TreeGrafter"/>
</dbReference>
<name>A0A2K8YWM7_9BACT</name>
<feature type="domain" description="NADPH-dependent FMN reductase-like" evidence="1">
    <location>
        <begin position="1"/>
        <end position="143"/>
    </location>
</feature>
<accession>A0A2K8YWM7</accession>
<dbReference type="AlphaFoldDB" id="A0A2K8YWM7"/>
<organism evidence="2 3">
    <name type="scientific">Spirosoma pollinicola</name>
    <dbReference type="NCBI Taxonomy" id="2057025"/>
    <lineage>
        <taxon>Bacteria</taxon>
        <taxon>Pseudomonadati</taxon>
        <taxon>Bacteroidota</taxon>
        <taxon>Cytophagia</taxon>
        <taxon>Cytophagales</taxon>
        <taxon>Cytophagaceae</taxon>
        <taxon>Spirosoma</taxon>
    </lineage>
</organism>
<dbReference type="Gene3D" id="3.40.50.360">
    <property type="match status" value="1"/>
</dbReference>
<dbReference type="SUPFAM" id="SSF52218">
    <property type="entry name" value="Flavoproteins"/>
    <property type="match status" value="1"/>
</dbReference>
<evidence type="ECO:0000313" key="3">
    <source>
        <dbReference type="Proteomes" id="UP000232883"/>
    </source>
</evidence>
<dbReference type="GO" id="GO:0016491">
    <property type="term" value="F:oxidoreductase activity"/>
    <property type="evidence" value="ECO:0007669"/>
    <property type="project" value="InterPro"/>
</dbReference>
<dbReference type="GO" id="GO:0010181">
    <property type="term" value="F:FMN binding"/>
    <property type="evidence" value="ECO:0007669"/>
    <property type="project" value="TreeGrafter"/>
</dbReference>
<evidence type="ECO:0000259" key="1">
    <source>
        <dbReference type="Pfam" id="PF03358"/>
    </source>
</evidence>
<gene>
    <name evidence="2" type="ORF">CWM47_09025</name>
</gene>
<dbReference type="PANTHER" id="PTHR30543:SF21">
    <property type="entry name" value="NAD(P)H-DEPENDENT FMN REDUCTASE LOT6"/>
    <property type="match status" value="1"/>
</dbReference>
<dbReference type="Proteomes" id="UP000232883">
    <property type="component" value="Chromosome"/>
</dbReference>
<protein>
    <submittedName>
        <fullName evidence="2">Flavoprotein</fullName>
    </submittedName>
</protein>